<feature type="compositionally biased region" description="Low complexity" evidence="1">
    <location>
        <begin position="51"/>
        <end position="63"/>
    </location>
</feature>
<evidence type="ECO:0000313" key="2">
    <source>
        <dbReference type="EMBL" id="GEQ13255.1"/>
    </source>
</evidence>
<gene>
    <name evidence="2" type="ORF">KLO01_13020</name>
</gene>
<proteinExistence type="predicted"/>
<organism evidence="2 3">
    <name type="scientific">Knoellia locipacati</name>
    <dbReference type="NCBI Taxonomy" id="882824"/>
    <lineage>
        <taxon>Bacteria</taxon>
        <taxon>Bacillati</taxon>
        <taxon>Actinomycetota</taxon>
        <taxon>Actinomycetes</taxon>
        <taxon>Micrococcales</taxon>
        <taxon>Intrasporangiaceae</taxon>
        <taxon>Knoellia</taxon>
    </lineage>
</organism>
<reference evidence="2 3" key="1">
    <citation type="submission" date="2019-07" db="EMBL/GenBank/DDBJ databases">
        <title>Whole genome shotgun sequence of Knoellia locipacati NBRC 109775.</title>
        <authorList>
            <person name="Hosoyama A."/>
            <person name="Uohara A."/>
            <person name="Ohji S."/>
            <person name="Ichikawa N."/>
        </authorList>
    </citation>
    <scope>NUCLEOTIDE SEQUENCE [LARGE SCALE GENOMIC DNA]</scope>
    <source>
        <strain evidence="2 3">NBRC 109775</strain>
    </source>
</reference>
<accession>A0A512SZ95</accession>
<feature type="compositionally biased region" description="Pro residues" evidence="1">
    <location>
        <begin position="39"/>
        <end position="50"/>
    </location>
</feature>
<dbReference type="AlphaFoldDB" id="A0A512SZ95"/>
<name>A0A512SZ95_9MICO</name>
<comment type="caution">
    <text evidence="2">The sequence shown here is derived from an EMBL/GenBank/DDBJ whole genome shotgun (WGS) entry which is preliminary data.</text>
</comment>
<feature type="region of interest" description="Disordered" evidence="1">
    <location>
        <begin position="1"/>
        <end position="79"/>
    </location>
</feature>
<protein>
    <submittedName>
        <fullName evidence="2">Uncharacterized protein</fullName>
    </submittedName>
</protein>
<keyword evidence="3" id="KW-1185">Reference proteome</keyword>
<evidence type="ECO:0000313" key="3">
    <source>
        <dbReference type="Proteomes" id="UP000321793"/>
    </source>
</evidence>
<dbReference type="EMBL" id="BKBA01000004">
    <property type="protein sequence ID" value="GEQ13255.1"/>
    <property type="molecule type" value="Genomic_DNA"/>
</dbReference>
<sequence>MVTGPASGRARSGQGQEVDSIGMEQHHSHLQPDGTTFPPVTPDPPPPPGWVDPLADLDLTTDAAETKSDGDAGTNESED</sequence>
<evidence type="ECO:0000256" key="1">
    <source>
        <dbReference type="SAM" id="MobiDB-lite"/>
    </source>
</evidence>
<dbReference type="Proteomes" id="UP000321793">
    <property type="component" value="Unassembled WGS sequence"/>
</dbReference>